<dbReference type="AlphaFoldDB" id="E6U1S4"/>
<dbReference type="OrthoDB" id="9131041at2"/>
<dbReference type="GO" id="GO:0016818">
    <property type="term" value="F:hydrolase activity, acting on acid anhydrides, in phosphorus-containing anhydrides"/>
    <property type="evidence" value="ECO:0007669"/>
    <property type="project" value="TreeGrafter"/>
</dbReference>
<comment type="cofactor">
    <cofactor evidence="1">
        <name>Mg(2+)</name>
        <dbReference type="ChEBI" id="CHEBI:18420"/>
    </cofactor>
</comment>
<dbReference type="PROSITE" id="PS00893">
    <property type="entry name" value="NUDIX_BOX"/>
    <property type="match status" value="1"/>
</dbReference>
<evidence type="ECO:0000313" key="8">
    <source>
        <dbReference type="EMBL" id="ADU31571.1"/>
    </source>
</evidence>
<dbReference type="PROSITE" id="PS51462">
    <property type="entry name" value="NUDIX"/>
    <property type="match status" value="1"/>
</dbReference>
<dbReference type="Proteomes" id="UP000001401">
    <property type="component" value="Chromosome"/>
</dbReference>
<reference evidence="8 9" key="1">
    <citation type="submission" date="2010-12" db="EMBL/GenBank/DDBJ databases">
        <title>Complete sequence of Bacillus cellulosilyticus DSM 2522.</title>
        <authorList>
            <consortium name="US DOE Joint Genome Institute"/>
            <person name="Lucas S."/>
            <person name="Copeland A."/>
            <person name="Lapidus A."/>
            <person name="Cheng J.-F."/>
            <person name="Bruce D."/>
            <person name="Goodwin L."/>
            <person name="Pitluck S."/>
            <person name="Chertkov O."/>
            <person name="Detter J.C."/>
            <person name="Han C."/>
            <person name="Tapia R."/>
            <person name="Land M."/>
            <person name="Hauser L."/>
            <person name="Jeffries C."/>
            <person name="Kyrpides N."/>
            <person name="Ivanova N."/>
            <person name="Mikhailova N."/>
            <person name="Brumm P."/>
            <person name="Mead D."/>
            <person name="Woyke T."/>
        </authorList>
    </citation>
    <scope>NUCLEOTIDE SEQUENCE [LARGE SCALE GENOMIC DNA]</scope>
    <source>
        <strain evidence="9">ATCC 21833 / DSM 2522 / FERM P-1141 / JCM 9156 / N-4</strain>
    </source>
</reference>
<dbReference type="KEGG" id="bco:Bcell_3329"/>
<evidence type="ECO:0000256" key="6">
    <source>
        <dbReference type="RuleBase" id="RU003476"/>
    </source>
</evidence>
<keyword evidence="9" id="KW-1185">Reference proteome</keyword>
<comment type="similarity">
    <text evidence="2 6">Belongs to the Nudix hydrolase family.</text>
</comment>
<dbReference type="RefSeq" id="WP_013489902.1">
    <property type="nucleotide sequence ID" value="NC_014829.1"/>
</dbReference>
<keyword evidence="3" id="KW-0479">Metal-binding</keyword>
<dbReference type="Pfam" id="PF00293">
    <property type="entry name" value="NUDIX"/>
    <property type="match status" value="1"/>
</dbReference>
<keyword evidence="4 6" id="KW-0378">Hydrolase</keyword>
<dbReference type="GO" id="GO:0005737">
    <property type="term" value="C:cytoplasm"/>
    <property type="evidence" value="ECO:0007669"/>
    <property type="project" value="TreeGrafter"/>
</dbReference>
<evidence type="ECO:0000313" key="9">
    <source>
        <dbReference type="Proteomes" id="UP000001401"/>
    </source>
</evidence>
<feature type="domain" description="Nudix hydrolase" evidence="7">
    <location>
        <begin position="7"/>
        <end position="164"/>
    </location>
</feature>
<dbReference type="GO" id="GO:0046872">
    <property type="term" value="F:metal ion binding"/>
    <property type="evidence" value="ECO:0007669"/>
    <property type="project" value="UniProtKB-KW"/>
</dbReference>
<gene>
    <name evidence="8" type="ordered locus">Bcell_3329</name>
</gene>
<evidence type="ECO:0000256" key="3">
    <source>
        <dbReference type="ARBA" id="ARBA00022723"/>
    </source>
</evidence>
<evidence type="ECO:0000256" key="2">
    <source>
        <dbReference type="ARBA" id="ARBA00005582"/>
    </source>
</evidence>
<dbReference type="SUPFAM" id="SSF55811">
    <property type="entry name" value="Nudix"/>
    <property type="match status" value="1"/>
</dbReference>
<evidence type="ECO:0000256" key="5">
    <source>
        <dbReference type="ARBA" id="ARBA00022842"/>
    </source>
</evidence>
<evidence type="ECO:0000256" key="4">
    <source>
        <dbReference type="ARBA" id="ARBA00022801"/>
    </source>
</evidence>
<dbReference type="InterPro" id="IPR020476">
    <property type="entry name" value="Nudix_hydrolase"/>
</dbReference>
<organism evidence="8 9">
    <name type="scientific">Evansella cellulosilytica (strain ATCC 21833 / DSM 2522 / FERM P-1141 / JCM 9156 / N-4)</name>
    <name type="common">Bacillus cellulosilyticus</name>
    <dbReference type="NCBI Taxonomy" id="649639"/>
    <lineage>
        <taxon>Bacteria</taxon>
        <taxon>Bacillati</taxon>
        <taxon>Bacillota</taxon>
        <taxon>Bacilli</taxon>
        <taxon>Bacillales</taxon>
        <taxon>Bacillaceae</taxon>
        <taxon>Evansella</taxon>
    </lineage>
</organism>
<dbReference type="CDD" id="cd04665">
    <property type="entry name" value="NUDIX_RppH"/>
    <property type="match status" value="1"/>
</dbReference>
<dbReference type="InterPro" id="IPR000086">
    <property type="entry name" value="NUDIX_hydrolase_dom"/>
</dbReference>
<accession>E6U1S4</accession>
<dbReference type="Gene3D" id="3.90.79.10">
    <property type="entry name" value="Nucleoside Triphosphate Pyrophosphohydrolase"/>
    <property type="match status" value="1"/>
</dbReference>
<name>E6U1S4_EVAC2</name>
<dbReference type="STRING" id="649639.Bcell_3329"/>
<dbReference type="NCBIfam" id="TIGR02705">
    <property type="entry name" value="nudix_YtkD"/>
    <property type="match status" value="1"/>
</dbReference>
<dbReference type="PRINTS" id="PR00502">
    <property type="entry name" value="NUDIXFAMILY"/>
</dbReference>
<dbReference type="InterPro" id="IPR014078">
    <property type="entry name" value="Nudix_YtkD"/>
</dbReference>
<dbReference type="PANTHER" id="PTHR43758:SF8">
    <property type="entry name" value="8-OXO-DGTP DIPHOSPHATASE YTKD-RELATED"/>
    <property type="match status" value="1"/>
</dbReference>
<dbReference type="eggNOG" id="COG0494">
    <property type="taxonomic scope" value="Bacteria"/>
</dbReference>
<dbReference type="HOGENOM" id="CLU_119467_0_0_9"/>
<sequence length="170" mass="19677">MNKTFYDYYNNAVTYSTNDHPFSREPKHVWIICQFRGSWLLTLHPSRGLEFPGGKVEPGETAVEAAKREVFEETGGIVSELYYIGQYQVEGKSDTVIKNVYYAIIDELISKNNYFETKGPKLLKSLPDNIRTNNEYSFIMKDDVLPLSLREVRTNFQHLKPIRKEVDSKG</sequence>
<protein>
    <submittedName>
        <fullName evidence="8">Nucleoside triphosphatase YtkD</fullName>
    </submittedName>
</protein>
<dbReference type="InterPro" id="IPR020084">
    <property type="entry name" value="NUDIX_hydrolase_CS"/>
</dbReference>
<evidence type="ECO:0000256" key="1">
    <source>
        <dbReference type="ARBA" id="ARBA00001946"/>
    </source>
</evidence>
<keyword evidence="5" id="KW-0460">Magnesium</keyword>
<dbReference type="EMBL" id="CP002394">
    <property type="protein sequence ID" value="ADU31571.1"/>
    <property type="molecule type" value="Genomic_DNA"/>
</dbReference>
<proteinExistence type="inferred from homology"/>
<dbReference type="InterPro" id="IPR015797">
    <property type="entry name" value="NUDIX_hydrolase-like_dom_sf"/>
</dbReference>
<evidence type="ECO:0000259" key="7">
    <source>
        <dbReference type="PROSITE" id="PS51462"/>
    </source>
</evidence>
<dbReference type="PANTHER" id="PTHR43758">
    <property type="entry name" value="7,8-DIHYDRO-8-OXOGUANINE TRIPHOSPHATASE"/>
    <property type="match status" value="1"/>
</dbReference>